<dbReference type="EMBL" id="CAJPWZ010002718">
    <property type="protein sequence ID" value="CAG2243845.1"/>
    <property type="molecule type" value="Genomic_DNA"/>
</dbReference>
<reference evidence="3" key="1">
    <citation type="submission" date="2021-03" db="EMBL/GenBank/DDBJ databases">
        <authorList>
            <person name="Bekaert M."/>
        </authorList>
    </citation>
    <scope>NUCLEOTIDE SEQUENCE</scope>
</reference>
<keyword evidence="2" id="KW-1133">Transmembrane helix</keyword>
<protein>
    <submittedName>
        <fullName evidence="3">Uncharacterized protein</fullName>
    </submittedName>
</protein>
<evidence type="ECO:0000313" key="4">
    <source>
        <dbReference type="Proteomes" id="UP000683360"/>
    </source>
</evidence>
<dbReference type="OrthoDB" id="6189524at2759"/>
<comment type="caution">
    <text evidence="3">The sequence shown here is derived from an EMBL/GenBank/DDBJ whole genome shotgun (WGS) entry which is preliminary data.</text>
</comment>
<evidence type="ECO:0000256" key="2">
    <source>
        <dbReference type="SAM" id="Phobius"/>
    </source>
</evidence>
<evidence type="ECO:0000313" key="3">
    <source>
        <dbReference type="EMBL" id="CAG2243845.1"/>
    </source>
</evidence>
<dbReference type="Proteomes" id="UP000683360">
    <property type="component" value="Unassembled WGS sequence"/>
</dbReference>
<proteinExistence type="predicted"/>
<organism evidence="3 4">
    <name type="scientific">Mytilus edulis</name>
    <name type="common">Blue mussel</name>
    <dbReference type="NCBI Taxonomy" id="6550"/>
    <lineage>
        <taxon>Eukaryota</taxon>
        <taxon>Metazoa</taxon>
        <taxon>Spiralia</taxon>
        <taxon>Lophotrochozoa</taxon>
        <taxon>Mollusca</taxon>
        <taxon>Bivalvia</taxon>
        <taxon>Autobranchia</taxon>
        <taxon>Pteriomorphia</taxon>
        <taxon>Mytilida</taxon>
        <taxon>Mytiloidea</taxon>
        <taxon>Mytilidae</taxon>
        <taxon>Mytilinae</taxon>
        <taxon>Mytilus</taxon>
    </lineage>
</organism>
<feature type="region of interest" description="Disordered" evidence="1">
    <location>
        <begin position="111"/>
        <end position="132"/>
    </location>
</feature>
<gene>
    <name evidence="3" type="ORF">MEDL_55998</name>
</gene>
<keyword evidence="4" id="KW-1185">Reference proteome</keyword>
<feature type="compositionally biased region" description="Polar residues" evidence="1">
    <location>
        <begin position="121"/>
        <end position="132"/>
    </location>
</feature>
<name>A0A8S3URH2_MYTED</name>
<accession>A0A8S3URH2</accession>
<sequence>MRVTHSDIDYLIYIFRCDHVHGCLNKTITTESIQKSTTEWIWSTAVRANLTTVSSVSFGNVYTIIQNITPPKESTGLLQREIVIYSVVIGSVLVTIGLTCLVRKYRRKSQGKATKPGIPNIDQSNSLRQSRSRVDSASSLYAEIDETLLLGNVDMRTWQAKNSPNANIELKNNDNASYLSPVHSDGDSSSFRGSERGITRSYLSLHESDQNQNSDEFDKDDDATSYLHPYHSMDEDWKEKTHQYDETPLTELKCLQQICCKLAAGHSMSSLLQKECLRGDITEDQKDNNLQNTVNDVHLTQSLKDQISQKSENYHKQIVINNDSFDNNIPPQTVNEMPIYCTSEITDEVNVASADNNTDLSNVCARGSRKEHELDQMGENDLRKNKNVPINCNSLEVKNDVANASILNGTNINIQDYTDAKSQ</sequence>
<keyword evidence="2" id="KW-0812">Transmembrane</keyword>
<evidence type="ECO:0000256" key="1">
    <source>
        <dbReference type="SAM" id="MobiDB-lite"/>
    </source>
</evidence>
<keyword evidence="2" id="KW-0472">Membrane</keyword>
<dbReference type="AlphaFoldDB" id="A0A8S3URH2"/>
<feature type="transmembrane region" description="Helical" evidence="2">
    <location>
        <begin position="82"/>
        <end position="102"/>
    </location>
</feature>
<feature type="region of interest" description="Disordered" evidence="1">
    <location>
        <begin position="207"/>
        <end position="230"/>
    </location>
</feature>